<dbReference type="AlphaFoldDB" id="A0A1G7LPE9"/>
<sequence>MKEFITFFKDDKEYKSLGTNEIKQILEKIGINTDHHCLIRKKVHIIVNKISDLNLSITESDSEFEKTVKNKIINGNRSFIVVV</sequence>
<dbReference type="STRING" id="454006.SAMN05421825_1549"/>
<proteinExistence type="predicted"/>
<accession>A0A1G7LPE9</accession>
<dbReference type="Proteomes" id="UP000199203">
    <property type="component" value="Unassembled WGS sequence"/>
</dbReference>
<dbReference type="RefSeq" id="WP_089872955.1">
    <property type="nucleotide sequence ID" value="NZ_FNBH01000002.1"/>
</dbReference>
<name>A0A1G7LPE9_9FLAO</name>
<dbReference type="EMBL" id="FNBH01000002">
    <property type="protein sequence ID" value="SDF50829.1"/>
    <property type="molecule type" value="Genomic_DNA"/>
</dbReference>
<evidence type="ECO:0000313" key="2">
    <source>
        <dbReference type="Proteomes" id="UP000199203"/>
    </source>
</evidence>
<gene>
    <name evidence="1" type="ORF">SAMN05421825_1549</name>
</gene>
<reference evidence="2" key="1">
    <citation type="submission" date="2016-10" db="EMBL/GenBank/DDBJ databases">
        <authorList>
            <person name="Varghese N."/>
            <person name="Submissions S."/>
        </authorList>
    </citation>
    <scope>NUCLEOTIDE SEQUENCE [LARGE SCALE GENOMIC DNA]</scope>
    <source>
        <strain evidence="2">DSM 19684</strain>
    </source>
</reference>
<evidence type="ECO:0000313" key="1">
    <source>
        <dbReference type="EMBL" id="SDF50829.1"/>
    </source>
</evidence>
<keyword evidence="2" id="KW-1185">Reference proteome</keyword>
<protein>
    <submittedName>
        <fullName evidence="1">Uncharacterized protein</fullName>
    </submittedName>
</protein>
<organism evidence="1 2">
    <name type="scientific">Epilithonimonas hungarica</name>
    <dbReference type="NCBI Taxonomy" id="454006"/>
    <lineage>
        <taxon>Bacteria</taxon>
        <taxon>Pseudomonadati</taxon>
        <taxon>Bacteroidota</taxon>
        <taxon>Flavobacteriia</taxon>
        <taxon>Flavobacteriales</taxon>
        <taxon>Weeksellaceae</taxon>
        <taxon>Chryseobacterium group</taxon>
        <taxon>Epilithonimonas</taxon>
    </lineage>
</organism>